<dbReference type="AlphaFoldDB" id="G8JWE0"/>
<keyword evidence="2" id="KW-0677">Repeat</keyword>
<dbReference type="InterPro" id="IPR011990">
    <property type="entry name" value="TPR-like_helical_dom_sf"/>
</dbReference>
<dbReference type="PANTHER" id="PTHR47942:SF105">
    <property type="entry name" value="ATPASE EXPRESSION PROTEIN 3"/>
    <property type="match status" value="1"/>
</dbReference>
<dbReference type="InterPro" id="IPR051222">
    <property type="entry name" value="PPR/CCM1_RNA-binding"/>
</dbReference>
<dbReference type="InParanoid" id="G8JWE0"/>
<organism evidence="3 4">
    <name type="scientific">Eremothecium cymbalariae (strain CBS 270.75 / DBVPG 7215 / KCTC 17166 / NRRL Y-17582)</name>
    <name type="common">Yeast</name>
    <dbReference type="NCBI Taxonomy" id="931890"/>
    <lineage>
        <taxon>Eukaryota</taxon>
        <taxon>Fungi</taxon>
        <taxon>Dikarya</taxon>
        <taxon>Ascomycota</taxon>
        <taxon>Saccharomycotina</taxon>
        <taxon>Saccharomycetes</taxon>
        <taxon>Saccharomycetales</taxon>
        <taxon>Saccharomycetaceae</taxon>
        <taxon>Eremothecium</taxon>
    </lineage>
</organism>
<dbReference type="OMA" id="TWTTCYN"/>
<keyword evidence="4" id="KW-1185">Reference proteome</keyword>
<dbReference type="PANTHER" id="PTHR47942">
    <property type="entry name" value="TETRATRICOPEPTIDE REPEAT (TPR)-LIKE SUPERFAMILY PROTEIN-RELATED"/>
    <property type="match status" value="1"/>
</dbReference>
<evidence type="ECO:0000256" key="1">
    <source>
        <dbReference type="ARBA" id="ARBA00004173"/>
    </source>
</evidence>
<dbReference type="InterPro" id="IPR002885">
    <property type="entry name" value="PPR_rpt"/>
</dbReference>
<dbReference type="GO" id="GO:0070124">
    <property type="term" value="P:mitochondrial translational initiation"/>
    <property type="evidence" value="ECO:0007669"/>
    <property type="project" value="EnsemblFungi"/>
</dbReference>
<dbReference type="KEGG" id="erc:Ecym_7321"/>
<name>G8JWE0_ERECY</name>
<dbReference type="EMBL" id="CP002503">
    <property type="protein sequence ID" value="AET41155.1"/>
    <property type="molecule type" value="Genomic_DNA"/>
</dbReference>
<dbReference type="GO" id="GO:0016071">
    <property type="term" value="P:mRNA metabolic process"/>
    <property type="evidence" value="ECO:0007669"/>
    <property type="project" value="EnsemblFungi"/>
</dbReference>
<evidence type="ECO:0000256" key="2">
    <source>
        <dbReference type="ARBA" id="ARBA00022737"/>
    </source>
</evidence>
<reference evidence="4" key="1">
    <citation type="journal article" date="2012" name="G3 (Bethesda)">
        <title>Pichia sorbitophila, an interspecies yeast hybrid reveals early steps of genome resolution following polyploidization.</title>
        <authorList>
            <person name="Leh Louis V."/>
            <person name="Despons L."/>
            <person name="Friedrich A."/>
            <person name="Martin T."/>
            <person name="Durrens P."/>
            <person name="Casaregola S."/>
            <person name="Neuveglise C."/>
            <person name="Fairhead C."/>
            <person name="Marck C."/>
            <person name="Cruz J.A."/>
            <person name="Straub M.L."/>
            <person name="Kugler V."/>
            <person name="Sacerdot C."/>
            <person name="Uzunov Z."/>
            <person name="Thierry A."/>
            <person name="Weiss S."/>
            <person name="Bleykasten C."/>
            <person name="De Montigny J."/>
            <person name="Jacques N."/>
            <person name="Jung P."/>
            <person name="Lemaire M."/>
            <person name="Mallet S."/>
            <person name="Morel G."/>
            <person name="Richard G.F."/>
            <person name="Sarkar A."/>
            <person name="Savel G."/>
            <person name="Schacherer J."/>
            <person name="Seret M.L."/>
            <person name="Talla E."/>
            <person name="Samson G."/>
            <person name="Jubin C."/>
            <person name="Poulain J."/>
            <person name="Vacherie B."/>
            <person name="Barbe V."/>
            <person name="Pelletier E."/>
            <person name="Sherman D.J."/>
            <person name="Westhof E."/>
            <person name="Weissenbach J."/>
            <person name="Baret P.V."/>
            <person name="Wincker P."/>
            <person name="Gaillardin C."/>
            <person name="Dujon B."/>
            <person name="Souciet J.L."/>
        </authorList>
    </citation>
    <scope>NUCLEOTIDE SEQUENCE [LARGE SCALE GENOMIC DNA]</scope>
    <source>
        <strain evidence="4">CBS 270.75 / DBVPG 7215 / KCTC 17166 / NRRL Y-17582</strain>
    </source>
</reference>
<sequence length="601" mass="69596">MNGILTKLGKAIQVPWVADTSLSTVRVIYPEISDVTALRKQTKLEHSNSVSNDLLKPSSYSPIPVNLIHSEVQEYLASMNAPHLVRQNKRNREPYDIERARKFYANVKIIKQCAASNELLFNLTSREVSEIIGSLMRITPKQAVVTSKDDRTFPRELFQEIPPIPDFSSDPEALERYIGLITHTNFHYKASSKRCGIIPKLLRNLMHPSNINTRILRTTTMFNDMIYYFSYISDFAACREVYSQMKIEGVQPNTRTYNLLLRNLVKNSTRIRKKFPFKEALFYLKNMEYRGIQADPITWSECYRLLLDDISRDIFVEKMVEKQIPISADFLTAVLKSGNYNSTTAIKFLNTYSVPITANIFKFFVRKLIEEGNYESAWNFLAHASYKENFHVNCDCFNILLEVFAEKGRIDLCVLTFNTMKSTFNIKPSLKSYHLLFKALSRNGYHKNFNVIYEWLRNSMKKHTSGLFIKNYWVIKCKAISKFNTQRKVSADQLAKATSLIEASVWSEKGLKLKCWNEYSHLRKTFRLLGCLPTTVKPQKAYENTPLTVIEEKAAYKERIKLRAIKQNHGTKIPYFSNHFTALKAELMKRGILASEPDIDK</sequence>
<evidence type="ECO:0000313" key="3">
    <source>
        <dbReference type="EMBL" id="AET41155.1"/>
    </source>
</evidence>
<dbReference type="GO" id="GO:0005739">
    <property type="term" value="C:mitochondrion"/>
    <property type="evidence" value="ECO:0007669"/>
    <property type="project" value="UniProtKB-SubCell"/>
</dbReference>
<dbReference type="OrthoDB" id="185373at2759"/>
<dbReference type="GeneID" id="11469731"/>
<dbReference type="Proteomes" id="UP000006790">
    <property type="component" value="Chromosome 7"/>
</dbReference>
<evidence type="ECO:0000313" key="4">
    <source>
        <dbReference type="Proteomes" id="UP000006790"/>
    </source>
</evidence>
<comment type="subcellular location">
    <subcellularLocation>
        <location evidence="1">Mitochondrion</location>
    </subcellularLocation>
</comment>
<dbReference type="STRING" id="931890.G8JWE0"/>
<dbReference type="Pfam" id="PF13812">
    <property type="entry name" value="PPR_3"/>
    <property type="match status" value="1"/>
</dbReference>
<dbReference type="eggNOG" id="ENOG502QVB0">
    <property type="taxonomic scope" value="Eukaryota"/>
</dbReference>
<proteinExistence type="predicted"/>
<evidence type="ECO:0008006" key="5">
    <source>
        <dbReference type="Google" id="ProtNLM"/>
    </source>
</evidence>
<protein>
    <recommendedName>
        <fullName evidence="5">ATPase expression protein 3</fullName>
    </recommendedName>
</protein>
<dbReference type="RefSeq" id="XP_003647972.1">
    <property type="nucleotide sequence ID" value="XM_003647924.1"/>
</dbReference>
<dbReference type="HOGENOM" id="CLU_457135_0_0_1"/>
<gene>
    <name evidence="3" type="ordered locus">Ecym_7321</name>
</gene>
<accession>G8JWE0</accession>
<dbReference type="FunCoup" id="G8JWE0">
    <property type="interactions" value="33"/>
</dbReference>
<dbReference type="Gene3D" id="1.25.40.10">
    <property type="entry name" value="Tetratricopeptide repeat domain"/>
    <property type="match status" value="2"/>
</dbReference>